<reference evidence="2 3" key="1">
    <citation type="submission" date="2017-06" db="EMBL/GenBank/DDBJ databases">
        <title>Genome sequencing of cyanobaciteial culture collection at National Institute for Environmental Studies (NIES).</title>
        <authorList>
            <person name="Hirose Y."/>
            <person name="Shimura Y."/>
            <person name="Fujisawa T."/>
            <person name="Nakamura Y."/>
            <person name="Kawachi M."/>
        </authorList>
    </citation>
    <scope>NUCLEOTIDE SEQUENCE [LARGE SCALE GENOMIC DNA]</scope>
    <source>
        <strain evidence="2 3">NIES-2135</strain>
    </source>
</reference>
<dbReference type="Proteomes" id="UP000217895">
    <property type="component" value="Chromosome"/>
</dbReference>
<evidence type="ECO:0008006" key="4">
    <source>
        <dbReference type="Google" id="ProtNLM"/>
    </source>
</evidence>
<dbReference type="AlphaFoldDB" id="A0A1Z4JKY1"/>
<organism evidence="2 3">
    <name type="scientific">Leptolyngbya boryana NIES-2135</name>
    <dbReference type="NCBI Taxonomy" id="1973484"/>
    <lineage>
        <taxon>Bacteria</taxon>
        <taxon>Bacillati</taxon>
        <taxon>Cyanobacteriota</taxon>
        <taxon>Cyanophyceae</taxon>
        <taxon>Leptolyngbyales</taxon>
        <taxon>Leptolyngbyaceae</taxon>
        <taxon>Leptolyngbya group</taxon>
        <taxon>Leptolyngbya</taxon>
    </lineage>
</organism>
<dbReference type="PANTHER" id="PTHR33221">
    <property type="entry name" value="WINGED HELIX-TURN-HELIX TRANSCRIPTIONAL REGULATOR, RRF2 FAMILY"/>
    <property type="match status" value="1"/>
</dbReference>
<dbReference type="InterPro" id="IPR036388">
    <property type="entry name" value="WH-like_DNA-bd_sf"/>
</dbReference>
<evidence type="ECO:0000313" key="3">
    <source>
        <dbReference type="Proteomes" id="UP000217895"/>
    </source>
</evidence>
<evidence type="ECO:0000313" key="2">
    <source>
        <dbReference type="EMBL" id="BAY57376.1"/>
    </source>
</evidence>
<accession>A0A1Z4JKY1</accession>
<evidence type="ECO:0000256" key="1">
    <source>
        <dbReference type="ARBA" id="ARBA00023125"/>
    </source>
</evidence>
<dbReference type="GO" id="GO:0003677">
    <property type="term" value="F:DNA binding"/>
    <property type="evidence" value="ECO:0007669"/>
    <property type="project" value="UniProtKB-KW"/>
</dbReference>
<dbReference type="InterPro" id="IPR036390">
    <property type="entry name" value="WH_DNA-bd_sf"/>
</dbReference>
<protein>
    <recommendedName>
        <fullName evidence="4">BadM/Rrf2 family transcriptional regulator</fullName>
    </recommendedName>
</protein>
<dbReference type="SUPFAM" id="SSF46785">
    <property type="entry name" value="Winged helix' DNA-binding domain"/>
    <property type="match status" value="1"/>
</dbReference>
<dbReference type="Gene3D" id="1.10.10.10">
    <property type="entry name" value="Winged helix-like DNA-binding domain superfamily/Winged helix DNA-binding domain"/>
    <property type="match status" value="1"/>
</dbReference>
<keyword evidence="1" id="KW-0238">DNA-binding</keyword>
<dbReference type="GO" id="GO:0005829">
    <property type="term" value="C:cytosol"/>
    <property type="evidence" value="ECO:0007669"/>
    <property type="project" value="TreeGrafter"/>
</dbReference>
<dbReference type="EMBL" id="AP018203">
    <property type="protein sequence ID" value="BAY57376.1"/>
    <property type="molecule type" value="Genomic_DNA"/>
</dbReference>
<sequence length="146" mass="16519">MLLELSGRTKYALLAMLELASVYETGETLQIRQIAASQNIPDRYLEQLLATLRRATLISSERGKKGGYFLSRHPRRITILEIVNCMEGEEPATSAEGSSESAAMQAITGFWQKVKQAADEVLETHSLQDLLEQRNHFQQPITMYYI</sequence>
<dbReference type="NCBIfam" id="TIGR00738">
    <property type="entry name" value="rrf2_super"/>
    <property type="match status" value="1"/>
</dbReference>
<gene>
    <name evidence="2" type="ORF">NIES2135_42410</name>
</gene>
<proteinExistence type="predicted"/>
<dbReference type="Pfam" id="PF02082">
    <property type="entry name" value="Rrf2"/>
    <property type="match status" value="1"/>
</dbReference>
<dbReference type="PANTHER" id="PTHR33221:SF5">
    <property type="entry name" value="HTH-TYPE TRANSCRIPTIONAL REGULATOR ISCR"/>
    <property type="match status" value="1"/>
</dbReference>
<keyword evidence="3" id="KW-1185">Reference proteome</keyword>
<name>A0A1Z4JKY1_LEPBY</name>
<dbReference type="InterPro" id="IPR000944">
    <property type="entry name" value="Tscrpt_reg_Rrf2"/>
</dbReference>
<dbReference type="GO" id="GO:0003700">
    <property type="term" value="F:DNA-binding transcription factor activity"/>
    <property type="evidence" value="ECO:0007669"/>
    <property type="project" value="TreeGrafter"/>
</dbReference>
<dbReference type="PROSITE" id="PS51197">
    <property type="entry name" value="HTH_RRF2_2"/>
    <property type="match status" value="1"/>
</dbReference>